<accession>K0SHF1</accession>
<dbReference type="Proteomes" id="UP000266841">
    <property type="component" value="Unassembled WGS sequence"/>
</dbReference>
<protein>
    <submittedName>
        <fullName evidence="3">Uncharacterized protein</fullName>
    </submittedName>
</protein>
<proteinExistence type="predicted"/>
<dbReference type="EMBL" id="AGNL01016941">
    <property type="protein sequence ID" value="EJK64735.1"/>
    <property type="molecule type" value="Genomic_DNA"/>
</dbReference>
<evidence type="ECO:0000256" key="1">
    <source>
        <dbReference type="SAM" id="Coils"/>
    </source>
</evidence>
<evidence type="ECO:0000313" key="4">
    <source>
        <dbReference type="Proteomes" id="UP000266841"/>
    </source>
</evidence>
<dbReference type="AlphaFoldDB" id="K0SHF1"/>
<dbReference type="eggNOG" id="ENOG502S7MZ">
    <property type="taxonomic scope" value="Eukaryota"/>
</dbReference>
<sequence>SIQSRSSAGGPYLSRTPLQLNCELKAGCRPPDVRAPQPTPEEQPVLFSLHSIVLVHRRPRFPIDALSTADGPSRCTASSLPASQRRRTGDDRGAFWMMKEDAQCAVRTMQSQLFGDRLLYYDTKPKQDSKAREIGRAEETEMMGSGVEDRRTIELDVKRPADHDGATPDARNRTTTELWTISSSTNYIAASSISAVAVKSALAKLFSAAISLAPNGTAELEILPICNTNPQISLSTHAMLKARLEASEEERSQMTERQKSYSDAVQWAYTARSTPREHWLQRGYSEEYADAMVKLQRRIIHIIKDLMTGKVGDEVVVIFDLFDEDDGNHTDKLRDDWSWL</sequence>
<keyword evidence="4" id="KW-1185">Reference proteome</keyword>
<keyword evidence="1" id="KW-0175">Coiled coil</keyword>
<gene>
    <name evidence="3" type="ORF">THAOC_14500</name>
</gene>
<evidence type="ECO:0000313" key="3">
    <source>
        <dbReference type="EMBL" id="EJK64735.1"/>
    </source>
</evidence>
<reference evidence="3 4" key="1">
    <citation type="journal article" date="2012" name="Genome Biol.">
        <title>Genome and low-iron response of an oceanic diatom adapted to chronic iron limitation.</title>
        <authorList>
            <person name="Lommer M."/>
            <person name="Specht M."/>
            <person name="Roy A.S."/>
            <person name="Kraemer L."/>
            <person name="Andreson R."/>
            <person name="Gutowska M.A."/>
            <person name="Wolf J."/>
            <person name="Bergner S.V."/>
            <person name="Schilhabel M.B."/>
            <person name="Klostermeier U.C."/>
            <person name="Beiko R.G."/>
            <person name="Rosenstiel P."/>
            <person name="Hippler M."/>
            <person name="Laroche J."/>
        </authorList>
    </citation>
    <scope>NUCLEOTIDE SEQUENCE [LARGE SCALE GENOMIC DNA]</scope>
    <source>
        <strain evidence="3 4">CCMP1005</strain>
    </source>
</reference>
<feature type="coiled-coil region" evidence="1">
    <location>
        <begin position="237"/>
        <end position="264"/>
    </location>
</feature>
<name>K0SHF1_THAOC</name>
<feature type="region of interest" description="Disordered" evidence="2">
    <location>
        <begin position="67"/>
        <end position="88"/>
    </location>
</feature>
<evidence type="ECO:0000256" key="2">
    <source>
        <dbReference type="SAM" id="MobiDB-lite"/>
    </source>
</evidence>
<comment type="caution">
    <text evidence="3">The sequence shown here is derived from an EMBL/GenBank/DDBJ whole genome shotgun (WGS) entry which is preliminary data.</text>
</comment>
<organism evidence="3 4">
    <name type="scientific">Thalassiosira oceanica</name>
    <name type="common">Marine diatom</name>
    <dbReference type="NCBI Taxonomy" id="159749"/>
    <lineage>
        <taxon>Eukaryota</taxon>
        <taxon>Sar</taxon>
        <taxon>Stramenopiles</taxon>
        <taxon>Ochrophyta</taxon>
        <taxon>Bacillariophyta</taxon>
        <taxon>Coscinodiscophyceae</taxon>
        <taxon>Thalassiosirophycidae</taxon>
        <taxon>Thalassiosirales</taxon>
        <taxon>Thalassiosiraceae</taxon>
        <taxon>Thalassiosira</taxon>
    </lineage>
</organism>
<feature type="non-terminal residue" evidence="3">
    <location>
        <position position="1"/>
    </location>
</feature>